<evidence type="ECO:0000313" key="14">
    <source>
        <dbReference type="EMBL" id="KAB0346037.1"/>
    </source>
</evidence>
<dbReference type="InterPro" id="IPR001841">
    <property type="entry name" value="Znf_RING"/>
</dbReference>
<comment type="subcellular location">
    <subcellularLocation>
        <location evidence="2">Nucleus</location>
    </subcellularLocation>
</comment>
<dbReference type="InterPro" id="IPR013083">
    <property type="entry name" value="Znf_RING/FYVE/PHD"/>
</dbReference>
<evidence type="ECO:0000256" key="1">
    <source>
        <dbReference type="ARBA" id="ARBA00000900"/>
    </source>
</evidence>
<dbReference type="Proteomes" id="UP000326062">
    <property type="component" value="Unassembled WGS sequence"/>
</dbReference>
<dbReference type="PANTHER" id="PTHR23328:SF1">
    <property type="entry name" value="E3 UBIQUITIN-PROTEIN LIGASE RNF168"/>
    <property type="match status" value="1"/>
</dbReference>
<evidence type="ECO:0000256" key="11">
    <source>
        <dbReference type="PROSITE-ProRule" id="PRU00175"/>
    </source>
</evidence>
<dbReference type="GO" id="GO:0061630">
    <property type="term" value="F:ubiquitin protein ligase activity"/>
    <property type="evidence" value="ECO:0007669"/>
    <property type="project" value="UniProtKB-EC"/>
</dbReference>
<feature type="compositionally biased region" description="Basic and acidic residues" evidence="12">
    <location>
        <begin position="408"/>
        <end position="418"/>
    </location>
</feature>
<evidence type="ECO:0000256" key="4">
    <source>
        <dbReference type="ARBA" id="ARBA00022679"/>
    </source>
</evidence>
<keyword evidence="7 11" id="KW-0863">Zinc-finger</keyword>
<keyword evidence="6" id="KW-0227">DNA damage</keyword>
<evidence type="ECO:0000313" key="15">
    <source>
        <dbReference type="Proteomes" id="UP000326062"/>
    </source>
</evidence>
<protein>
    <recommendedName>
        <fullName evidence="3">RING-type E3 ubiquitin transferase</fullName>
        <ecNumber evidence="3">2.3.2.27</ecNumber>
    </recommendedName>
</protein>
<keyword evidence="5" id="KW-0479">Metal-binding</keyword>
<dbReference type="GO" id="GO:0008270">
    <property type="term" value="F:zinc ion binding"/>
    <property type="evidence" value="ECO:0007669"/>
    <property type="project" value="UniProtKB-KW"/>
</dbReference>
<feature type="region of interest" description="Disordered" evidence="12">
    <location>
        <begin position="396"/>
        <end position="418"/>
    </location>
</feature>
<sequence length="452" mass="52611">MAVPKDTVPSLLECQCHICVEILIEPVTLPCNHTLCKACFKSTVEKANLCCPFCRHRIIQKHYPEESRLRVSEQQSEEIVDDSQPVHLLSQPGELRREYEEERSKVEAERQAIQEEENKASEEYIRRLLAEEEERKRDRQKKALARRLSLIISNVCEESVSAFCSDSKKSNPVTTESQRKRKSKQKNTGDIQKYLSPNSQLESASQSEVIEEDRKTSRSKETDSSDRKNPTWQDTEIEEDVPALSPQICLEVQKQDAEASVESPRPQLYASGGEWYLEGKVNKAVMKESHVSSVMKNLKLEFPLLEKLQLSLMVKQRVDVQCQISQQSMLFYKKKKNVPQSFLRPRIWNVCFLRDIKQDEQDRLLALQLQKEVNQEQMRPTWLKGSPDEYQLRAMSSPPGKLLNGQRENAKERSFKRQTDLEHPILVHKMTHSLQPDKSKKSIFQMFYRYTK</sequence>
<accession>A0A5N3VA56</accession>
<dbReference type="EC" id="2.3.2.27" evidence="3"/>
<keyword evidence="9" id="KW-0862">Zinc</keyword>
<dbReference type="SMART" id="SM00184">
    <property type="entry name" value="RING"/>
    <property type="match status" value="1"/>
</dbReference>
<dbReference type="Gene3D" id="3.30.40.10">
    <property type="entry name" value="Zinc/RING finger domain, C3HC4 (zinc finger)"/>
    <property type="match status" value="1"/>
</dbReference>
<dbReference type="PROSITE" id="PS50089">
    <property type="entry name" value="ZF_RING_2"/>
    <property type="match status" value="1"/>
</dbReference>
<dbReference type="Pfam" id="PF00097">
    <property type="entry name" value="zf-C3HC4"/>
    <property type="match status" value="1"/>
</dbReference>
<evidence type="ECO:0000256" key="9">
    <source>
        <dbReference type="ARBA" id="ARBA00022833"/>
    </source>
</evidence>
<dbReference type="GO" id="GO:0005634">
    <property type="term" value="C:nucleus"/>
    <property type="evidence" value="ECO:0007669"/>
    <property type="project" value="UniProtKB-SubCell"/>
</dbReference>
<feature type="region of interest" description="Disordered" evidence="12">
    <location>
        <begin position="90"/>
        <end position="117"/>
    </location>
</feature>
<comment type="catalytic activity">
    <reaction evidence="1">
        <text>S-ubiquitinyl-[E2 ubiquitin-conjugating enzyme]-L-cysteine + [acceptor protein]-L-lysine = [E2 ubiquitin-conjugating enzyme]-L-cysteine + N(6)-ubiquitinyl-[acceptor protein]-L-lysine.</text>
        <dbReference type="EC" id="2.3.2.27"/>
    </reaction>
</comment>
<gene>
    <name evidence="14" type="ORF">FD755_024315</name>
</gene>
<dbReference type="PANTHER" id="PTHR23328">
    <property type="entry name" value="RING-TYPE DOMAIN-CONTAINING PROTEIN"/>
    <property type="match status" value="1"/>
</dbReference>
<keyword evidence="15" id="KW-1185">Reference proteome</keyword>
<evidence type="ECO:0000256" key="3">
    <source>
        <dbReference type="ARBA" id="ARBA00012483"/>
    </source>
</evidence>
<dbReference type="SUPFAM" id="SSF57850">
    <property type="entry name" value="RING/U-box"/>
    <property type="match status" value="1"/>
</dbReference>
<dbReference type="AlphaFoldDB" id="A0A5N3VA56"/>
<feature type="compositionally biased region" description="Basic and acidic residues" evidence="12">
    <location>
        <begin position="212"/>
        <end position="229"/>
    </location>
</feature>
<evidence type="ECO:0000256" key="12">
    <source>
        <dbReference type="SAM" id="MobiDB-lite"/>
    </source>
</evidence>
<name>A0A5N3VA56_MUNRE</name>
<proteinExistence type="predicted"/>
<comment type="caution">
    <text evidence="14">The sequence shown here is derived from an EMBL/GenBank/DDBJ whole genome shotgun (WGS) entry which is preliminary data.</text>
</comment>
<feature type="compositionally biased region" description="Basic and acidic residues" evidence="12">
    <location>
        <begin position="94"/>
        <end position="117"/>
    </location>
</feature>
<dbReference type="CDD" id="cd22265">
    <property type="entry name" value="UDM1_RNF168"/>
    <property type="match status" value="1"/>
</dbReference>
<dbReference type="GO" id="GO:0031491">
    <property type="term" value="F:nucleosome binding"/>
    <property type="evidence" value="ECO:0007669"/>
    <property type="project" value="TreeGrafter"/>
</dbReference>
<dbReference type="InterPro" id="IPR018957">
    <property type="entry name" value="Znf_C3HC4_RING-type"/>
</dbReference>
<keyword evidence="4" id="KW-0808">Transferase</keyword>
<evidence type="ECO:0000256" key="7">
    <source>
        <dbReference type="ARBA" id="ARBA00022771"/>
    </source>
</evidence>
<dbReference type="EMBL" id="VCEB01002389">
    <property type="protein sequence ID" value="KAB0346037.1"/>
    <property type="molecule type" value="Genomic_DNA"/>
</dbReference>
<feature type="region of interest" description="Disordered" evidence="12">
    <location>
        <begin position="163"/>
        <end position="237"/>
    </location>
</feature>
<organism evidence="14 15">
    <name type="scientific">Muntiacus reevesi</name>
    <name type="common">Reeves' muntjac</name>
    <name type="synonym">Cervus reevesi</name>
    <dbReference type="NCBI Taxonomy" id="9886"/>
    <lineage>
        <taxon>Eukaryota</taxon>
        <taxon>Metazoa</taxon>
        <taxon>Chordata</taxon>
        <taxon>Craniata</taxon>
        <taxon>Vertebrata</taxon>
        <taxon>Euteleostomi</taxon>
        <taxon>Mammalia</taxon>
        <taxon>Eutheria</taxon>
        <taxon>Laurasiatheria</taxon>
        <taxon>Artiodactyla</taxon>
        <taxon>Ruminantia</taxon>
        <taxon>Pecora</taxon>
        <taxon>Cervidae</taxon>
        <taxon>Muntiacinae</taxon>
        <taxon>Muntiacus</taxon>
    </lineage>
</organism>
<reference evidence="14 15" key="1">
    <citation type="submission" date="2019-06" db="EMBL/GenBank/DDBJ databases">
        <title>Discovery of a novel chromosome fission-fusion reversal in muntjac.</title>
        <authorList>
            <person name="Mudd A.B."/>
            <person name="Bredeson J.V."/>
            <person name="Baum R."/>
            <person name="Hockemeyer D."/>
            <person name="Rokhsar D.S."/>
        </authorList>
    </citation>
    <scope>NUCLEOTIDE SEQUENCE [LARGE SCALE GENOMIC DNA]</scope>
    <source>
        <strain evidence="14">UCam_UCB_Mr</strain>
        <tissue evidence="14">Fibroblast cell line</tissue>
    </source>
</reference>
<keyword evidence="8" id="KW-0833">Ubl conjugation pathway</keyword>
<feature type="domain" description="RING-type" evidence="13">
    <location>
        <begin position="16"/>
        <end position="55"/>
    </location>
</feature>
<keyword evidence="10" id="KW-0539">Nucleus</keyword>
<evidence type="ECO:0000256" key="10">
    <source>
        <dbReference type="ARBA" id="ARBA00023242"/>
    </source>
</evidence>
<evidence type="ECO:0000256" key="2">
    <source>
        <dbReference type="ARBA" id="ARBA00004123"/>
    </source>
</evidence>
<feature type="compositionally biased region" description="Polar residues" evidence="12">
    <location>
        <begin position="186"/>
        <end position="208"/>
    </location>
</feature>
<evidence type="ECO:0000256" key="6">
    <source>
        <dbReference type="ARBA" id="ARBA00022763"/>
    </source>
</evidence>
<dbReference type="CDD" id="cd16550">
    <property type="entry name" value="RING-HC_RNF168"/>
    <property type="match status" value="1"/>
</dbReference>
<dbReference type="InterPro" id="IPR051657">
    <property type="entry name" value="RNF168/RNF169_E3_ubiq-ligase"/>
</dbReference>
<evidence type="ECO:0000259" key="13">
    <source>
        <dbReference type="PROSITE" id="PS50089"/>
    </source>
</evidence>
<evidence type="ECO:0000256" key="5">
    <source>
        <dbReference type="ARBA" id="ARBA00022723"/>
    </source>
</evidence>
<dbReference type="GO" id="GO:0006302">
    <property type="term" value="P:double-strand break repair"/>
    <property type="evidence" value="ECO:0007669"/>
    <property type="project" value="TreeGrafter"/>
</dbReference>
<dbReference type="GO" id="GO:0035861">
    <property type="term" value="C:site of double-strand break"/>
    <property type="evidence" value="ECO:0007669"/>
    <property type="project" value="TreeGrafter"/>
</dbReference>
<evidence type="ECO:0000256" key="8">
    <source>
        <dbReference type="ARBA" id="ARBA00022786"/>
    </source>
</evidence>